<dbReference type="AlphaFoldDB" id="A0AA88JH93"/>
<evidence type="ECO:0000313" key="3">
    <source>
        <dbReference type="Proteomes" id="UP001187192"/>
    </source>
</evidence>
<evidence type="ECO:0000259" key="1">
    <source>
        <dbReference type="Pfam" id="PF12776"/>
    </source>
</evidence>
<reference evidence="2" key="1">
    <citation type="submission" date="2023-07" db="EMBL/GenBank/DDBJ databases">
        <title>draft genome sequence of fig (Ficus carica).</title>
        <authorList>
            <person name="Takahashi T."/>
            <person name="Nishimura K."/>
        </authorList>
    </citation>
    <scope>NUCLEOTIDE SEQUENCE</scope>
</reference>
<dbReference type="InterPro" id="IPR024752">
    <property type="entry name" value="Myb/SANT-like_dom"/>
</dbReference>
<comment type="caution">
    <text evidence="2">The sequence shown here is derived from an EMBL/GenBank/DDBJ whole genome shotgun (WGS) entry which is preliminary data.</text>
</comment>
<gene>
    <name evidence="2" type="ORF">TIFTF001_055789</name>
</gene>
<dbReference type="Pfam" id="PF12776">
    <property type="entry name" value="Myb_DNA-bind_3"/>
    <property type="match status" value="1"/>
</dbReference>
<accession>A0AA88JH93</accession>
<organism evidence="2 3">
    <name type="scientific">Ficus carica</name>
    <name type="common">Common fig</name>
    <dbReference type="NCBI Taxonomy" id="3494"/>
    <lineage>
        <taxon>Eukaryota</taxon>
        <taxon>Viridiplantae</taxon>
        <taxon>Streptophyta</taxon>
        <taxon>Embryophyta</taxon>
        <taxon>Tracheophyta</taxon>
        <taxon>Spermatophyta</taxon>
        <taxon>Magnoliopsida</taxon>
        <taxon>eudicotyledons</taxon>
        <taxon>Gunneridae</taxon>
        <taxon>Pentapetalae</taxon>
        <taxon>rosids</taxon>
        <taxon>fabids</taxon>
        <taxon>Rosales</taxon>
        <taxon>Moraceae</taxon>
        <taxon>Ficeae</taxon>
        <taxon>Ficus</taxon>
    </lineage>
</organism>
<evidence type="ECO:0000313" key="2">
    <source>
        <dbReference type="EMBL" id="GMN74300.1"/>
    </source>
</evidence>
<proteinExistence type="predicted"/>
<feature type="domain" description="Myb/SANT-like" evidence="1">
    <location>
        <begin position="12"/>
        <end position="102"/>
    </location>
</feature>
<protein>
    <recommendedName>
        <fullName evidence="1">Myb/SANT-like domain-containing protein</fullName>
    </recommendedName>
</protein>
<name>A0AA88JH93_FICCA</name>
<dbReference type="Proteomes" id="UP001187192">
    <property type="component" value="Unassembled WGS sequence"/>
</dbReference>
<dbReference type="EMBL" id="BTGU01018624">
    <property type="protein sequence ID" value="GMN74300.1"/>
    <property type="molecule type" value="Genomic_DNA"/>
</dbReference>
<keyword evidence="3" id="KW-1185">Reference proteome</keyword>
<sequence>MPRKASGETYVWDPVKEKKFLEKLDEYLVTTGGKQPTLAVLNIWAAQFNAEFEGVHAFGTTLSQKKDRMKKIYKGWKVLQTRTLGYDPVTDRVICSDEEWQSFVQVIVLSNIWTYVIMFDHAMVRFVR</sequence>